<dbReference type="CDD" id="cd10150">
    <property type="entry name" value="CobN_like"/>
    <property type="match status" value="1"/>
</dbReference>
<evidence type="ECO:0000256" key="2">
    <source>
        <dbReference type="SAM" id="Phobius"/>
    </source>
</evidence>
<feature type="domain" description="CobN/magnesium chelatase" evidence="3">
    <location>
        <begin position="128"/>
        <end position="1253"/>
    </location>
</feature>
<protein>
    <submittedName>
        <fullName evidence="4">Protoporphyrin IX magnesium chelatase</fullName>
    </submittedName>
</protein>
<sequence>MKSTVKISLITSVVLLLFVAAGWFIWARYLSPTRIALYAFKTYRATDIALSNKNPMIHFDAYEQEDVDKLKGYDFIICNGMGLRLSAEERDALQRLASKGVPIIMHASTDSRNEMCSMDSIHCATISAYLSAGNMVNYQNMANYVRKYIDRKSFRVTDPEPPTESIEEVFFDLEEGVHFFTIDEYDAYTRKKGLYKEGAKRVALVIGLHNPFRGNKQHLDSIIVSMRNAGHNVYPIFAKDKRLEMLKSANPDAVIYTAMGRLSMGEGDEVVEWLKETNIPLFTPLTSLELEEDWMANPMGLVGGILGQGVVMPEIDGAVYPYALIAQEKNREGFYLFKTIPDRLRTFTDIVSRTIALKGKKNSEKKLAIYFFKGAGQQTLLAQSLETIPSLHNLLLRLRAEGYKVENLPETPEELGRMLMSQGVILDPYAEGVQQEFLQKGNPALIKKSLYEEWVKSSIFPEKYKEVTDLYGEAPGSYMSTEADGEPAIAVARLDFGNVALLPQPMAAVGDDAFAIVHGAKSPPPHPYIASYLWMQHGFKADAVLHFGTHGSLEFTPEKQVALSSADWSDRLIGSVPHFYYYTIANIGECIIAKRRTYAAITSYLMPPFMESNTRGQLADLQGKIRAYFKSPDPKDKASIAVKESAMALGIHRYLRLDSIPAKPYTQEEIEQIDNFAEEIANEKVNGELYITGVPYSKEKILTTVMAMSADPIAYSIARIDRLSGKVDTEKLRSNVYFTEHYLAPAKSVVRQILSGRAVDSLFVSSVIGVSPAEIREAHTLLAPPKRAMGGGRMPKEVRQHTKEEREKAFAIVEAERTLYDVKKYKNALEESPEAELKGVLNALAGGYNAPSSGGDAIANPSAVPTGRNLYSVNAEATPTEKAWEDGISLVNATLARYKKQHGDYPRKVSFTFWSGEFIESEGTTIAQALYMLGVEPVRDSHGRVTDLRLIPASELGRPRIDIVVQTSGQFRDLAASRLMYITRAVEMAAEAKDEGYENKVKSSSVEVERLLVEQGVSPQEARELSTKRVFGGLNGMYGTKIKEVIASSDRWSSDEEIANAYINNMGAMYGTEEEWGAFNEHLFRAVLHDADLVVQPRQNNTWGALSLDHVYEFMGGINAAIRSVTGKDPDAVFADYRNRNNIRIQELKEAIGVEARATILNPNFVKETLKGGASSAQGVLDVVSNTFGWSATKPDVIDNELWDEMYEMYVKDVHNLGTNEFFKEINPASFQEITAIMLESSRKGMWKASPDKVAHLAELHAGLVKEFGSAGSGFSATNPKLQEYIAQQLRPDDAKSYNNALSKMKNAAAVPEADKESVRLQRENLTHSHLSDTKTILTNSIVIAIGAILLFFFILVVIKKRRR</sequence>
<dbReference type="PANTHER" id="PTHR44119">
    <property type="entry name" value="MAGNESIUM-CHELATASE SUBUNIT CHLH, CHLOROPLASTIC"/>
    <property type="match status" value="1"/>
</dbReference>
<keyword evidence="2" id="KW-1133">Transmembrane helix</keyword>
<feature type="transmembrane region" description="Helical" evidence="2">
    <location>
        <begin position="7"/>
        <end position="26"/>
    </location>
</feature>
<feature type="compositionally biased region" description="Basic and acidic residues" evidence="1">
    <location>
        <begin position="794"/>
        <end position="805"/>
    </location>
</feature>
<keyword evidence="5" id="KW-1185">Reference proteome</keyword>
<evidence type="ECO:0000313" key="4">
    <source>
        <dbReference type="EMBL" id="KGN93074.1"/>
    </source>
</evidence>
<dbReference type="InterPro" id="IPR003672">
    <property type="entry name" value="CobN/Mg_chltase"/>
</dbReference>
<dbReference type="RefSeq" id="WP_036789205.1">
    <property type="nucleotide sequence ID" value="NZ_JQZV01000005.1"/>
</dbReference>
<reference evidence="4 5" key="1">
    <citation type="submission" date="2014-08" db="EMBL/GenBank/DDBJ databases">
        <title>Porphyromonas canoris strain:OH2762 Genome sequencing.</title>
        <authorList>
            <person name="Wallis C."/>
            <person name="Deusch O."/>
            <person name="O'Flynn C."/>
            <person name="Davis I."/>
            <person name="Jospin G."/>
            <person name="Darling A.E."/>
            <person name="Coil D.A."/>
            <person name="Alexiev A."/>
            <person name="Horsfall A."/>
            <person name="Kirkwood N."/>
            <person name="Harris S."/>
            <person name="Eisen J.A."/>
        </authorList>
    </citation>
    <scope>NUCLEOTIDE SEQUENCE [LARGE SCALE GENOMIC DNA]</scope>
    <source>
        <strain evidence="5">COT-108 OH2762</strain>
    </source>
</reference>
<organism evidence="4 5">
    <name type="scientific">Porphyromonas canoris</name>
    <dbReference type="NCBI Taxonomy" id="36875"/>
    <lineage>
        <taxon>Bacteria</taxon>
        <taxon>Pseudomonadati</taxon>
        <taxon>Bacteroidota</taxon>
        <taxon>Bacteroidia</taxon>
        <taxon>Bacteroidales</taxon>
        <taxon>Porphyromonadaceae</taxon>
        <taxon>Porphyromonas</taxon>
    </lineage>
</organism>
<name>A0ABR4XM36_9PORP</name>
<evidence type="ECO:0000259" key="3">
    <source>
        <dbReference type="Pfam" id="PF02514"/>
    </source>
</evidence>
<dbReference type="EMBL" id="JQZV01000005">
    <property type="protein sequence ID" value="KGN93074.1"/>
    <property type="molecule type" value="Genomic_DNA"/>
</dbReference>
<accession>A0ABR4XM36</accession>
<gene>
    <name evidence="4" type="ORF">HQ43_02500</name>
</gene>
<dbReference type="Proteomes" id="UP000030101">
    <property type="component" value="Unassembled WGS sequence"/>
</dbReference>
<evidence type="ECO:0000256" key="1">
    <source>
        <dbReference type="SAM" id="MobiDB-lite"/>
    </source>
</evidence>
<evidence type="ECO:0000313" key="5">
    <source>
        <dbReference type="Proteomes" id="UP000030101"/>
    </source>
</evidence>
<comment type="caution">
    <text evidence="4">The sequence shown here is derived from an EMBL/GenBank/DDBJ whole genome shotgun (WGS) entry which is preliminary data.</text>
</comment>
<feature type="region of interest" description="Disordered" evidence="1">
    <location>
        <begin position="785"/>
        <end position="805"/>
    </location>
</feature>
<dbReference type="Pfam" id="PF02514">
    <property type="entry name" value="CobN-Mg_chel"/>
    <property type="match status" value="1"/>
</dbReference>
<keyword evidence="2" id="KW-0812">Transmembrane</keyword>
<dbReference type="PANTHER" id="PTHR44119:SF1">
    <property type="entry name" value="MAGNESIUM-CHELATASE SUBUNIT CHLH, CHLOROPLASTIC"/>
    <property type="match status" value="1"/>
</dbReference>
<feature type="transmembrane region" description="Helical" evidence="2">
    <location>
        <begin position="1337"/>
        <end position="1359"/>
    </location>
</feature>
<proteinExistence type="predicted"/>
<keyword evidence="2" id="KW-0472">Membrane</keyword>